<keyword evidence="1" id="KW-0812">Transmembrane</keyword>
<dbReference type="Proteomes" id="UP000030145">
    <property type="component" value="Unassembled WGS sequence"/>
</dbReference>
<gene>
    <name evidence="2" type="ORF">MA47_09475</name>
</gene>
<dbReference type="AlphaFoldDB" id="A0A0A2DG87"/>
<name>A0A0A2DG87_9CORY</name>
<dbReference type="RefSeq" id="WP_035115661.1">
    <property type="nucleotide sequence ID" value="NZ_CP047046.1"/>
</dbReference>
<dbReference type="PANTHER" id="PTHR41771">
    <property type="entry name" value="MEMBRANE PROTEIN-RELATED"/>
    <property type="match status" value="1"/>
</dbReference>
<keyword evidence="3" id="KW-1185">Reference proteome</keyword>
<evidence type="ECO:0000313" key="2">
    <source>
        <dbReference type="EMBL" id="KGM18195.1"/>
    </source>
</evidence>
<dbReference type="GeneID" id="300552063"/>
<comment type="caution">
    <text evidence="2">The sequence shown here is derived from an EMBL/GenBank/DDBJ whole genome shotgun (WGS) entry which is preliminary data.</text>
</comment>
<keyword evidence="1" id="KW-1133">Transmembrane helix</keyword>
<dbReference type="PANTHER" id="PTHR41771:SF1">
    <property type="entry name" value="MEMBRANE PROTEIN"/>
    <property type="match status" value="1"/>
</dbReference>
<feature type="transmembrane region" description="Helical" evidence="1">
    <location>
        <begin position="228"/>
        <end position="247"/>
    </location>
</feature>
<sequence length="400" mass="42232">MNWPQRLLAISLVFFAFATVIGLITQWPSDEPPRVSEQFKAHSGMTGELRQGEVQIVQPGACNSPSVGRVFDTAPQTDPNAPQDCTHAIISINSGPDAGKRTLLEVHPEIPGNPDLRTGDKIQLSGHTDPSSGIQYGFQDFQRTTNLALWLVATLVLIIVVGAWRGARSIIGLVLTLGLIVTFLVPGLVRGGDPVALAVTCGAAVLFLGLFLVHGFSWKTAAAMGGTLLALGLSTILSKVAVASAGLRGLGDENNLSILVYLPGISITGLLLAGMIVGALGVLNDVTIAQASTVNELHELDPQASPWHLFRSGMKVGRDHIASMVYTLVLSYTGVALPTILLLSISNRPLEQILTSDIMATEILRSATGAMALVLAVPLTTFIAAWTSRPDLARANHSHG</sequence>
<evidence type="ECO:0000256" key="1">
    <source>
        <dbReference type="SAM" id="Phobius"/>
    </source>
</evidence>
<evidence type="ECO:0000313" key="3">
    <source>
        <dbReference type="Proteomes" id="UP000030145"/>
    </source>
</evidence>
<reference evidence="2 3" key="1">
    <citation type="submission" date="2014-10" db="EMBL/GenBank/DDBJ databases">
        <title>Whole Genome sequence of Corynebacterium auriscanis strain CIP 106629.</title>
        <authorList>
            <person name="Hassan S.S."/>
            <person name="Jamal S.B."/>
            <person name="Tiwari S."/>
            <person name="Oliveira L.D.C."/>
            <person name="Souza F."/>
            <person name="Mariano D.C."/>
            <person name="Almeida S."/>
            <person name="Dorella F."/>
            <person name="Pereira F."/>
            <person name="Carvalho A."/>
            <person name="Leal C.A."/>
            <person name="Soares S.D.C."/>
            <person name="Figueiredo H.C."/>
            <person name="Silva A."/>
            <person name="Azevedo V.A."/>
        </authorList>
    </citation>
    <scope>NUCLEOTIDE SEQUENCE [LARGE SCALE GENOMIC DNA]</scope>
    <source>
        <strain evidence="2 3">CIP 106629</strain>
    </source>
</reference>
<feature type="transmembrane region" description="Helical" evidence="1">
    <location>
        <begin position="259"/>
        <end position="283"/>
    </location>
</feature>
<feature type="transmembrane region" description="Helical" evidence="1">
    <location>
        <begin position="171"/>
        <end position="189"/>
    </location>
</feature>
<feature type="transmembrane region" description="Helical" evidence="1">
    <location>
        <begin position="363"/>
        <end position="386"/>
    </location>
</feature>
<proteinExistence type="predicted"/>
<organism evidence="2 3">
    <name type="scientific">Corynebacterium auriscanis</name>
    <dbReference type="NCBI Taxonomy" id="99807"/>
    <lineage>
        <taxon>Bacteria</taxon>
        <taxon>Bacillati</taxon>
        <taxon>Actinomycetota</taxon>
        <taxon>Actinomycetes</taxon>
        <taxon>Mycobacteriales</taxon>
        <taxon>Corynebacteriaceae</taxon>
        <taxon>Corynebacterium</taxon>
    </lineage>
</organism>
<dbReference type="Pfam" id="PF07907">
    <property type="entry name" value="YibE_F"/>
    <property type="match status" value="1"/>
</dbReference>
<dbReference type="EMBL" id="JRVJ01000020">
    <property type="protein sequence ID" value="KGM18195.1"/>
    <property type="molecule type" value="Genomic_DNA"/>
</dbReference>
<accession>A0A0A2DG87</accession>
<feature type="transmembrane region" description="Helical" evidence="1">
    <location>
        <begin position="321"/>
        <end position="343"/>
    </location>
</feature>
<dbReference type="InterPro" id="IPR012507">
    <property type="entry name" value="YibE_F"/>
</dbReference>
<keyword evidence="1" id="KW-0472">Membrane</keyword>
<protein>
    <submittedName>
        <fullName evidence="2">YibE/F family protein</fullName>
    </submittedName>
</protein>
<feature type="transmembrane region" description="Helical" evidence="1">
    <location>
        <begin position="147"/>
        <end position="164"/>
    </location>
</feature>
<feature type="transmembrane region" description="Helical" evidence="1">
    <location>
        <begin position="195"/>
        <end position="216"/>
    </location>
</feature>